<organism evidence="5 6">
    <name type="scientific">Kibdelosporangium persicum</name>
    <dbReference type="NCBI Taxonomy" id="2698649"/>
    <lineage>
        <taxon>Bacteria</taxon>
        <taxon>Bacillati</taxon>
        <taxon>Actinomycetota</taxon>
        <taxon>Actinomycetes</taxon>
        <taxon>Pseudonocardiales</taxon>
        <taxon>Pseudonocardiaceae</taxon>
        <taxon>Kibdelosporangium</taxon>
    </lineage>
</organism>
<evidence type="ECO:0000259" key="3">
    <source>
        <dbReference type="Pfam" id="PF01408"/>
    </source>
</evidence>
<protein>
    <submittedName>
        <fullName evidence="5">Glucose--fructose oxidoreductase</fullName>
    </submittedName>
</protein>
<gene>
    <name evidence="5" type="ORF">GC106_81560</name>
</gene>
<accession>A0ABX2FHY3</accession>
<dbReference type="InterPro" id="IPR050984">
    <property type="entry name" value="Gfo/Idh/MocA_domain"/>
</dbReference>
<feature type="domain" description="Gfo/Idh/MocA-like oxidoreductase N-terminal" evidence="3">
    <location>
        <begin position="2"/>
        <end position="92"/>
    </location>
</feature>
<name>A0ABX2FHY3_9PSEU</name>
<keyword evidence="2" id="KW-0560">Oxidoreductase</keyword>
<evidence type="ECO:0000256" key="1">
    <source>
        <dbReference type="ARBA" id="ARBA00010928"/>
    </source>
</evidence>
<comment type="similarity">
    <text evidence="1">Belongs to the Gfo/Idh/MocA family.</text>
</comment>
<dbReference type="PANTHER" id="PTHR22604:SF105">
    <property type="entry name" value="TRANS-1,2-DIHYDROBENZENE-1,2-DIOL DEHYDROGENASE"/>
    <property type="match status" value="1"/>
</dbReference>
<dbReference type="Gene3D" id="3.40.50.720">
    <property type="entry name" value="NAD(P)-binding Rossmann-like Domain"/>
    <property type="match status" value="1"/>
</dbReference>
<feature type="domain" description="GFO/IDH/MocA-like oxidoreductase" evidence="4">
    <location>
        <begin position="102"/>
        <end position="219"/>
    </location>
</feature>
<dbReference type="SUPFAM" id="SSF55347">
    <property type="entry name" value="Glyceraldehyde-3-phosphate dehydrogenase-like, C-terminal domain"/>
    <property type="match status" value="1"/>
</dbReference>
<dbReference type="InterPro" id="IPR000683">
    <property type="entry name" value="Gfo/Idh/MocA-like_OxRdtase_N"/>
</dbReference>
<dbReference type="InterPro" id="IPR055170">
    <property type="entry name" value="GFO_IDH_MocA-like_dom"/>
</dbReference>
<comment type="caution">
    <text evidence="5">The sequence shown here is derived from an EMBL/GenBank/DDBJ whole genome shotgun (WGS) entry which is preliminary data.</text>
</comment>
<evidence type="ECO:0000313" key="6">
    <source>
        <dbReference type="Proteomes" id="UP000763557"/>
    </source>
</evidence>
<evidence type="ECO:0000259" key="4">
    <source>
        <dbReference type="Pfam" id="PF22725"/>
    </source>
</evidence>
<dbReference type="PANTHER" id="PTHR22604">
    <property type="entry name" value="OXIDOREDUCTASES"/>
    <property type="match status" value="1"/>
</dbReference>
<sequence>MIAAVASRDLAKAERFTRLFGGHPVTGYQALLDRHDVDAVYIPLPTGAHAEWAHRALEAGKHVLVEKPLAGTEKEVVELAGRARDLGLRLHENRMFQHHSQHRAVGELVTGGEIGGLRVLSSSMAIPPLRPEDVRYQPKLGGGALLDVGYYPIHAALMYLSGPVELLGARLVVLRTSEVDVRGHVLLGAADGVTAQLTFGFDHAYRSSYELWGDHGRIELDRAFTPPPEHTPCVRIHQQDRELRLTLPADDQFRNSINDFVSAVRRDAPDTEHIHPAIQAAALMDAIRHRADVSWIGEQEIR</sequence>
<keyword evidence="6" id="KW-1185">Reference proteome</keyword>
<evidence type="ECO:0000256" key="2">
    <source>
        <dbReference type="ARBA" id="ARBA00023002"/>
    </source>
</evidence>
<proteinExistence type="inferred from homology"/>
<dbReference type="Gene3D" id="3.30.360.10">
    <property type="entry name" value="Dihydrodipicolinate Reductase, domain 2"/>
    <property type="match status" value="1"/>
</dbReference>
<evidence type="ECO:0000313" key="5">
    <source>
        <dbReference type="EMBL" id="NRN70882.1"/>
    </source>
</evidence>
<dbReference type="Pfam" id="PF22725">
    <property type="entry name" value="GFO_IDH_MocA_C3"/>
    <property type="match status" value="1"/>
</dbReference>
<dbReference type="Proteomes" id="UP000763557">
    <property type="component" value="Unassembled WGS sequence"/>
</dbReference>
<dbReference type="InterPro" id="IPR036291">
    <property type="entry name" value="NAD(P)-bd_dom_sf"/>
</dbReference>
<dbReference type="Pfam" id="PF01408">
    <property type="entry name" value="GFO_IDH_MocA"/>
    <property type="match status" value="1"/>
</dbReference>
<dbReference type="EMBL" id="JAAATY010000046">
    <property type="protein sequence ID" value="NRN70882.1"/>
    <property type="molecule type" value="Genomic_DNA"/>
</dbReference>
<reference evidence="5 6" key="1">
    <citation type="submission" date="2020-01" db="EMBL/GenBank/DDBJ databases">
        <title>Kibdelosporangium persica a novel Actinomycetes from a hot desert in Iran.</title>
        <authorList>
            <person name="Safaei N."/>
            <person name="Zaburannyi N."/>
            <person name="Mueller R."/>
            <person name="Wink J."/>
        </authorList>
    </citation>
    <scope>NUCLEOTIDE SEQUENCE [LARGE SCALE GENOMIC DNA]</scope>
    <source>
        <strain evidence="5 6">4NS15</strain>
    </source>
</reference>
<dbReference type="SUPFAM" id="SSF51735">
    <property type="entry name" value="NAD(P)-binding Rossmann-fold domains"/>
    <property type="match status" value="1"/>
</dbReference>